<dbReference type="EMBL" id="FONL01000007">
    <property type="protein sequence ID" value="SFE48133.1"/>
    <property type="molecule type" value="Genomic_DNA"/>
</dbReference>
<feature type="region of interest" description="Disordered" evidence="2">
    <location>
        <begin position="178"/>
        <end position="201"/>
    </location>
</feature>
<dbReference type="OrthoDB" id="9772024at2"/>
<dbReference type="GO" id="GO:0008745">
    <property type="term" value="F:N-acetylmuramoyl-L-alanine amidase activity"/>
    <property type="evidence" value="ECO:0007669"/>
    <property type="project" value="InterPro"/>
</dbReference>
<dbReference type="Pfam" id="PF01520">
    <property type="entry name" value="Amidase_3"/>
    <property type="match status" value="1"/>
</dbReference>
<evidence type="ECO:0000256" key="2">
    <source>
        <dbReference type="SAM" id="MobiDB-lite"/>
    </source>
</evidence>
<evidence type="ECO:0000256" key="3">
    <source>
        <dbReference type="SAM" id="SignalP"/>
    </source>
</evidence>
<keyword evidence="3" id="KW-0732">Signal</keyword>
<dbReference type="STRING" id="1123323.SAMN05216245_10756"/>
<sequence>MRRRFFAFLVWAVCLLVTCTASAAAMVTDVNWGVDKFNVLRMVVDLSENARYTVDIANDRELQIKVSGGLGPKVIRRGTIKSDLAKSFSVDRDQAGVVVRVPMTKKVERPDVKSFILKKDGSTGRPPRIVVDVSTNKVKNASMKYGATSVRRPVIRPSQGPSTPVGNRVNFATTGGLKGKRITIDPGHGGSDPGAIGPKGNKEKTSSLLIANYLKSYLTSAGALVSMTRTSDKDVYGPYASAKNELQARVDVSTRNRADAFVSIHHNANNNRSIGGIATYYFPKSGYDYKLGNAIQKKMAAASKLRNLGTQQANFYVVKRSYMPAVLLEVGFLSNYREEQLISSAWFQKTIAKAVFDGLKEYFGG</sequence>
<dbReference type="CDD" id="cd02696">
    <property type="entry name" value="MurNAc-LAA"/>
    <property type="match status" value="1"/>
</dbReference>
<dbReference type="Gene3D" id="3.40.630.40">
    <property type="entry name" value="Zn-dependent exopeptidases"/>
    <property type="match status" value="1"/>
</dbReference>
<evidence type="ECO:0000259" key="4">
    <source>
        <dbReference type="SMART" id="SM00646"/>
    </source>
</evidence>
<dbReference type="SMART" id="SM00646">
    <property type="entry name" value="Ami_3"/>
    <property type="match status" value="1"/>
</dbReference>
<dbReference type="PANTHER" id="PTHR30404">
    <property type="entry name" value="N-ACETYLMURAMOYL-L-ALANINE AMIDASE"/>
    <property type="match status" value="1"/>
</dbReference>
<dbReference type="InterPro" id="IPR050695">
    <property type="entry name" value="N-acetylmuramoyl_amidase_3"/>
</dbReference>
<evidence type="ECO:0000313" key="6">
    <source>
        <dbReference type="Proteomes" id="UP000198896"/>
    </source>
</evidence>
<dbReference type="GO" id="GO:0030288">
    <property type="term" value="C:outer membrane-bounded periplasmic space"/>
    <property type="evidence" value="ECO:0007669"/>
    <property type="project" value="TreeGrafter"/>
</dbReference>
<dbReference type="GO" id="GO:0009253">
    <property type="term" value="P:peptidoglycan catabolic process"/>
    <property type="evidence" value="ECO:0007669"/>
    <property type="project" value="InterPro"/>
</dbReference>
<reference evidence="5 6" key="1">
    <citation type="submission" date="2016-10" db="EMBL/GenBank/DDBJ databases">
        <authorList>
            <person name="de Groot N.N."/>
        </authorList>
    </citation>
    <scope>NUCLEOTIDE SEQUENCE [LARGE SCALE GENOMIC DNA]</scope>
    <source>
        <strain evidence="5 6">DSM 9236</strain>
    </source>
</reference>
<dbReference type="Proteomes" id="UP000198896">
    <property type="component" value="Unassembled WGS sequence"/>
</dbReference>
<feature type="signal peptide" evidence="3">
    <location>
        <begin position="1"/>
        <end position="23"/>
    </location>
</feature>
<keyword evidence="6" id="KW-1185">Reference proteome</keyword>
<name>A0A1I2AYS0_9FIRM</name>
<evidence type="ECO:0000256" key="1">
    <source>
        <dbReference type="ARBA" id="ARBA00022801"/>
    </source>
</evidence>
<keyword evidence="1" id="KW-0378">Hydrolase</keyword>
<organism evidence="5 6">
    <name type="scientific">Succiniclasticum ruminis DSM 9236</name>
    <dbReference type="NCBI Taxonomy" id="1123323"/>
    <lineage>
        <taxon>Bacteria</taxon>
        <taxon>Bacillati</taxon>
        <taxon>Bacillota</taxon>
        <taxon>Negativicutes</taxon>
        <taxon>Acidaminococcales</taxon>
        <taxon>Acidaminococcaceae</taxon>
        <taxon>Succiniclasticum</taxon>
    </lineage>
</organism>
<proteinExistence type="predicted"/>
<dbReference type="PANTHER" id="PTHR30404:SF0">
    <property type="entry name" value="N-ACETYLMURAMOYL-L-ALANINE AMIDASE AMIC"/>
    <property type="match status" value="1"/>
</dbReference>
<dbReference type="AlphaFoldDB" id="A0A1I2AYS0"/>
<feature type="chain" id="PRO_5011692888" evidence="3">
    <location>
        <begin position="24"/>
        <end position="365"/>
    </location>
</feature>
<feature type="domain" description="MurNAc-LAA" evidence="4">
    <location>
        <begin position="250"/>
        <end position="360"/>
    </location>
</feature>
<evidence type="ECO:0000313" key="5">
    <source>
        <dbReference type="EMBL" id="SFE48133.1"/>
    </source>
</evidence>
<dbReference type="RefSeq" id="WP_093913436.1">
    <property type="nucleotide sequence ID" value="NZ_FONL01000007.1"/>
</dbReference>
<dbReference type="InterPro" id="IPR002508">
    <property type="entry name" value="MurNAc-LAA_cat"/>
</dbReference>
<protein>
    <submittedName>
        <fullName evidence="5">N-acetylmuramoyl-L-alanine amidase</fullName>
    </submittedName>
</protein>
<accession>A0A1I2AYS0</accession>
<dbReference type="SUPFAM" id="SSF53187">
    <property type="entry name" value="Zn-dependent exopeptidases"/>
    <property type="match status" value="1"/>
</dbReference>
<gene>
    <name evidence="5" type="ORF">SAMN05216245_10756</name>
</gene>